<dbReference type="InterPro" id="IPR010100">
    <property type="entry name" value="TonB-dep_Cu_rcpt"/>
</dbReference>
<evidence type="ECO:0000256" key="1">
    <source>
        <dbReference type="ARBA" id="ARBA00004571"/>
    </source>
</evidence>
<name>A0ABY0ILI9_9RHOO</name>
<dbReference type="Pfam" id="PF07715">
    <property type="entry name" value="Plug"/>
    <property type="match status" value="1"/>
</dbReference>
<evidence type="ECO:0000256" key="13">
    <source>
        <dbReference type="RuleBase" id="RU003357"/>
    </source>
</evidence>
<evidence type="ECO:0000313" key="17">
    <source>
        <dbReference type="EMBL" id="RZT76048.1"/>
    </source>
</evidence>
<feature type="signal peptide" evidence="14">
    <location>
        <begin position="1"/>
        <end position="22"/>
    </location>
</feature>
<dbReference type="Proteomes" id="UP000292136">
    <property type="component" value="Unassembled WGS sequence"/>
</dbReference>
<dbReference type="PANTHER" id="PTHR30069:SF49">
    <property type="entry name" value="OUTER MEMBRANE PROTEIN C"/>
    <property type="match status" value="1"/>
</dbReference>
<feature type="short sequence motif" description="TonB box" evidence="12">
    <location>
        <begin position="30"/>
        <end position="36"/>
    </location>
</feature>
<dbReference type="Gene3D" id="2.40.170.20">
    <property type="entry name" value="TonB-dependent receptor, beta-barrel domain"/>
    <property type="match status" value="1"/>
</dbReference>
<evidence type="ECO:0000256" key="4">
    <source>
        <dbReference type="ARBA" id="ARBA00022452"/>
    </source>
</evidence>
<accession>A0ABY0ILI9</accession>
<reference evidence="17 18" key="1">
    <citation type="submission" date="2019-02" db="EMBL/GenBank/DDBJ databases">
        <title>Genomic Encyclopedia of Type Strains, Phase IV (KMG-IV): sequencing the most valuable type-strain genomes for metagenomic binning, comparative biology and taxonomic classification.</title>
        <authorList>
            <person name="Goeker M."/>
        </authorList>
    </citation>
    <scope>NUCLEOTIDE SEQUENCE [LARGE SCALE GENOMIC DNA]</scope>
    <source>
        <strain evidence="17 18">DSM 21223</strain>
    </source>
</reference>
<evidence type="ECO:0000259" key="16">
    <source>
        <dbReference type="Pfam" id="PF07715"/>
    </source>
</evidence>
<sequence length="672" mass="73144">MQFMPSRLSLAIFLAFPLVAVAEDGTTLDTVVVTAPRMEEPLKVVTDPKAPRQPLPAHDGADFLKTIPGFSVIRKGGTDGDPVLRGFSGSRLGILLDGQEIYGGCGGRMDPPTAYVYPESYDRVTVLKGPQSVLYGAGQSAGVVLFEKDIKRFREAGWKANGSLTFGSFGRNDQMADIRAGNGNFYVQAGATRADSDDYKDGNGNTVHSRYTRWSNNAAIGLTPDDNTRMELSLARSDGEAAYADRSMDGSKFARENVALKFEKRKLSALVDKVEAQAYYNYVDHVMDNYSLRTKPPASSYMVSNPDRKTLGSRFSITLAPGDSTKVTIGVDQKEDTHRFRSGMSMMSAAAAETSYQSKAWAEDMIFKQHGLFSEATHLLAEDRRVIGGLRVDWHEVQDKRATSITRGKTDKETLGSGFLRYENDFAKGAGTWYAGLGHAGRTADFWERGKGNPLAPATSVFLDVKPEKTTQLDVGANYRNGPWSGAVSGFYSKVQDYLLIRWVGTAVTRNVDATIYGGEADLAYQFNSAWKGYGTLAYVRGSNDTDDKPLAQQPPLELRVGLSYDDKTYSVGALARLVSAQDRYDVGSGNIVSNGKDLGRSGGFGVFSLNAGYRPNKKALLSAGVDNLFDKVYAEHLSKGGSDIAGYLGASTLRINEPGRTFWLKAQIALD</sequence>
<feature type="domain" description="TonB-dependent receptor plug" evidence="16">
    <location>
        <begin position="48"/>
        <end position="143"/>
    </location>
</feature>
<evidence type="ECO:0000256" key="3">
    <source>
        <dbReference type="ARBA" id="ARBA00022448"/>
    </source>
</evidence>
<gene>
    <name evidence="17" type="ORF">EV678_1916</name>
</gene>
<evidence type="ECO:0000256" key="10">
    <source>
        <dbReference type="ARBA" id="ARBA00023237"/>
    </source>
</evidence>
<dbReference type="NCBIfam" id="TIGR01778">
    <property type="entry name" value="TonB-copper"/>
    <property type="match status" value="1"/>
</dbReference>
<keyword evidence="18" id="KW-1185">Reference proteome</keyword>
<keyword evidence="9 17" id="KW-0675">Receptor</keyword>
<keyword evidence="5 11" id="KW-0812">Transmembrane</keyword>
<comment type="caution">
    <text evidence="17">The sequence shown here is derived from an EMBL/GenBank/DDBJ whole genome shotgun (WGS) entry which is preliminary data.</text>
</comment>
<evidence type="ECO:0000256" key="9">
    <source>
        <dbReference type="ARBA" id="ARBA00023170"/>
    </source>
</evidence>
<feature type="chain" id="PRO_5046485184" evidence="14">
    <location>
        <begin position="23"/>
        <end position="672"/>
    </location>
</feature>
<keyword evidence="3 11" id="KW-0813">Transport</keyword>
<evidence type="ECO:0000256" key="11">
    <source>
        <dbReference type="PROSITE-ProRule" id="PRU01360"/>
    </source>
</evidence>
<evidence type="ECO:0000256" key="6">
    <source>
        <dbReference type="ARBA" id="ARBA00022729"/>
    </source>
</evidence>
<dbReference type="InterPro" id="IPR039426">
    <property type="entry name" value="TonB-dep_rcpt-like"/>
</dbReference>
<keyword evidence="10 11" id="KW-0998">Cell outer membrane</keyword>
<keyword evidence="6 14" id="KW-0732">Signal</keyword>
<keyword evidence="4 11" id="KW-1134">Transmembrane beta strand</keyword>
<feature type="domain" description="TonB-dependent receptor-like beta-barrel" evidence="15">
    <location>
        <begin position="195"/>
        <end position="629"/>
    </location>
</feature>
<protein>
    <submittedName>
        <fullName evidence="17">Iron complex outermembrane receptor protein</fullName>
    </submittedName>
</protein>
<proteinExistence type="inferred from homology"/>
<dbReference type="InterPro" id="IPR036942">
    <property type="entry name" value="Beta-barrel_TonB_sf"/>
</dbReference>
<dbReference type="CDD" id="cd01347">
    <property type="entry name" value="ligand_gated_channel"/>
    <property type="match status" value="1"/>
</dbReference>
<dbReference type="Gene3D" id="2.170.130.10">
    <property type="entry name" value="TonB-dependent receptor, plug domain"/>
    <property type="match status" value="1"/>
</dbReference>
<dbReference type="InterPro" id="IPR010916">
    <property type="entry name" value="TonB_box_CS"/>
</dbReference>
<dbReference type="PROSITE" id="PS00430">
    <property type="entry name" value="TONB_DEPENDENT_REC_1"/>
    <property type="match status" value="1"/>
</dbReference>
<organism evidence="17 18">
    <name type="scientific">Azospira oryzae</name>
    <dbReference type="NCBI Taxonomy" id="146939"/>
    <lineage>
        <taxon>Bacteria</taxon>
        <taxon>Pseudomonadati</taxon>
        <taxon>Pseudomonadota</taxon>
        <taxon>Betaproteobacteria</taxon>
        <taxon>Rhodocyclales</taxon>
        <taxon>Rhodocyclaceae</taxon>
        <taxon>Azospira</taxon>
    </lineage>
</organism>
<evidence type="ECO:0000256" key="2">
    <source>
        <dbReference type="ARBA" id="ARBA00009810"/>
    </source>
</evidence>
<dbReference type="EMBL" id="SHKM01000002">
    <property type="protein sequence ID" value="RZT76048.1"/>
    <property type="molecule type" value="Genomic_DNA"/>
</dbReference>
<comment type="similarity">
    <text evidence="2 11 13">Belongs to the TonB-dependent receptor family.</text>
</comment>
<evidence type="ECO:0000256" key="5">
    <source>
        <dbReference type="ARBA" id="ARBA00022692"/>
    </source>
</evidence>
<evidence type="ECO:0000259" key="15">
    <source>
        <dbReference type="Pfam" id="PF00593"/>
    </source>
</evidence>
<dbReference type="InterPro" id="IPR012910">
    <property type="entry name" value="Plug_dom"/>
</dbReference>
<dbReference type="InterPro" id="IPR037066">
    <property type="entry name" value="Plug_dom_sf"/>
</dbReference>
<evidence type="ECO:0000256" key="7">
    <source>
        <dbReference type="ARBA" id="ARBA00023077"/>
    </source>
</evidence>
<dbReference type="SUPFAM" id="SSF56935">
    <property type="entry name" value="Porins"/>
    <property type="match status" value="1"/>
</dbReference>
<dbReference type="InterPro" id="IPR000531">
    <property type="entry name" value="Beta-barrel_TonB"/>
</dbReference>
<evidence type="ECO:0000256" key="8">
    <source>
        <dbReference type="ARBA" id="ARBA00023136"/>
    </source>
</evidence>
<dbReference type="Pfam" id="PF00593">
    <property type="entry name" value="TonB_dep_Rec_b-barrel"/>
    <property type="match status" value="1"/>
</dbReference>
<keyword evidence="8 11" id="KW-0472">Membrane</keyword>
<dbReference type="PROSITE" id="PS52016">
    <property type="entry name" value="TONB_DEPENDENT_REC_3"/>
    <property type="match status" value="1"/>
</dbReference>
<comment type="subcellular location">
    <subcellularLocation>
        <location evidence="1 11">Cell outer membrane</location>
        <topology evidence="1 11">Multi-pass membrane protein</topology>
    </subcellularLocation>
</comment>
<evidence type="ECO:0000256" key="12">
    <source>
        <dbReference type="PROSITE-ProRule" id="PRU10143"/>
    </source>
</evidence>
<evidence type="ECO:0000313" key="18">
    <source>
        <dbReference type="Proteomes" id="UP000292136"/>
    </source>
</evidence>
<evidence type="ECO:0000256" key="14">
    <source>
        <dbReference type="SAM" id="SignalP"/>
    </source>
</evidence>
<dbReference type="PANTHER" id="PTHR30069">
    <property type="entry name" value="TONB-DEPENDENT OUTER MEMBRANE RECEPTOR"/>
    <property type="match status" value="1"/>
</dbReference>
<keyword evidence="7 12" id="KW-0798">TonB box</keyword>